<comment type="caution">
    <text evidence="1">The sequence shown here is derived from an EMBL/GenBank/DDBJ whole genome shotgun (WGS) entry which is preliminary data.</text>
</comment>
<organism evidence="1 2">
    <name type="scientific">Dermacentor silvarum</name>
    <name type="common">Tick</name>
    <dbReference type="NCBI Taxonomy" id="543639"/>
    <lineage>
        <taxon>Eukaryota</taxon>
        <taxon>Metazoa</taxon>
        <taxon>Ecdysozoa</taxon>
        <taxon>Arthropoda</taxon>
        <taxon>Chelicerata</taxon>
        <taxon>Arachnida</taxon>
        <taxon>Acari</taxon>
        <taxon>Parasitiformes</taxon>
        <taxon>Ixodida</taxon>
        <taxon>Ixodoidea</taxon>
        <taxon>Ixodidae</taxon>
        <taxon>Rhipicephalinae</taxon>
        <taxon>Dermacentor</taxon>
    </lineage>
</organism>
<name>A0ACB8D7P6_DERSI</name>
<gene>
    <name evidence="1" type="ORF">HPB49_020146</name>
</gene>
<evidence type="ECO:0000313" key="1">
    <source>
        <dbReference type="EMBL" id="KAH7960475.1"/>
    </source>
</evidence>
<evidence type="ECO:0000313" key="2">
    <source>
        <dbReference type="Proteomes" id="UP000821865"/>
    </source>
</evidence>
<dbReference type="Proteomes" id="UP000821865">
    <property type="component" value="Chromosome 3"/>
</dbReference>
<accession>A0ACB8D7P6</accession>
<keyword evidence="2" id="KW-1185">Reference proteome</keyword>
<dbReference type="EMBL" id="CM023472">
    <property type="protein sequence ID" value="KAH7960475.1"/>
    <property type="molecule type" value="Genomic_DNA"/>
</dbReference>
<proteinExistence type="predicted"/>
<reference evidence="1" key="1">
    <citation type="submission" date="2020-05" db="EMBL/GenBank/DDBJ databases">
        <title>Large-scale comparative analyses of tick genomes elucidate their genetic diversity and vector capacities.</title>
        <authorList>
            <person name="Jia N."/>
            <person name="Wang J."/>
            <person name="Shi W."/>
            <person name="Du L."/>
            <person name="Sun Y."/>
            <person name="Zhan W."/>
            <person name="Jiang J."/>
            <person name="Wang Q."/>
            <person name="Zhang B."/>
            <person name="Ji P."/>
            <person name="Sakyi L.B."/>
            <person name="Cui X."/>
            <person name="Yuan T."/>
            <person name="Jiang B."/>
            <person name="Yang W."/>
            <person name="Lam T.T.-Y."/>
            <person name="Chang Q."/>
            <person name="Ding S."/>
            <person name="Wang X."/>
            <person name="Zhu J."/>
            <person name="Ruan X."/>
            <person name="Zhao L."/>
            <person name="Wei J."/>
            <person name="Que T."/>
            <person name="Du C."/>
            <person name="Cheng J."/>
            <person name="Dai P."/>
            <person name="Han X."/>
            <person name="Huang E."/>
            <person name="Gao Y."/>
            <person name="Liu J."/>
            <person name="Shao H."/>
            <person name="Ye R."/>
            <person name="Li L."/>
            <person name="Wei W."/>
            <person name="Wang X."/>
            <person name="Wang C."/>
            <person name="Yang T."/>
            <person name="Huo Q."/>
            <person name="Li W."/>
            <person name="Guo W."/>
            <person name="Chen H."/>
            <person name="Zhou L."/>
            <person name="Ni X."/>
            <person name="Tian J."/>
            <person name="Zhou Y."/>
            <person name="Sheng Y."/>
            <person name="Liu T."/>
            <person name="Pan Y."/>
            <person name="Xia L."/>
            <person name="Li J."/>
            <person name="Zhao F."/>
            <person name="Cao W."/>
        </authorList>
    </citation>
    <scope>NUCLEOTIDE SEQUENCE</scope>
    <source>
        <strain evidence="1">Dsil-2018</strain>
    </source>
</reference>
<sequence length="268" mass="29056">MFDAHIEASPVLAELKVNLRESRDGLDDDQRKHVVGQLVRAIARSVSLTGLTLTEIKLAGEGCKAFAETALKRLEVLHMLPYFDVNATLHHHLASGADSNLSLLKFELHGCGDNIAELAAYPDKVERSPPTRVLAADGLHPSFEGGALIASHIQEICFRKGPYTSPEWRDFSVVEKNTIPSLNNKKFPLLSSPRSQTRPPTAAQVAAANGPSSTTTDPTRTLQKNFRDDLPQHKAPAAPTKSKKGPSSPSTYNLRKNAGQGAAKNRDV</sequence>
<protein>
    <submittedName>
        <fullName evidence="1">Uncharacterized protein</fullName>
    </submittedName>
</protein>